<evidence type="ECO:0000259" key="2">
    <source>
        <dbReference type="Pfam" id="PF01370"/>
    </source>
</evidence>
<dbReference type="InterPro" id="IPR051225">
    <property type="entry name" value="NAD(P)_epim/dehydratase"/>
</dbReference>
<comment type="caution">
    <text evidence="3">The sequence shown here is derived from an EMBL/GenBank/DDBJ whole genome shotgun (WGS) entry which is preliminary data.</text>
</comment>
<gene>
    <name evidence="3" type="ORF">C7379_11115</name>
</gene>
<evidence type="ECO:0000313" key="3">
    <source>
        <dbReference type="EMBL" id="PVX53502.1"/>
    </source>
</evidence>
<proteinExistence type="inferred from homology"/>
<dbReference type="RefSeq" id="WP_116616591.1">
    <property type="nucleotide sequence ID" value="NZ_QENY01000011.1"/>
</dbReference>
<evidence type="ECO:0000256" key="1">
    <source>
        <dbReference type="ARBA" id="ARBA00007637"/>
    </source>
</evidence>
<dbReference type="EMBL" id="QENY01000011">
    <property type="protein sequence ID" value="PVX53502.1"/>
    <property type="molecule type" value="Genomic_DNA"/>
</dbReference>
<dbReference type="OrthoDB" id="329806at2"/>
<dbReference type="InterPro" id="IPR001509">
    <property type="entry name" value="Epimerase_deHydtase"/>
</dbReference>
<sequence>MRHTIFLTGATGHMGSETLKQLLEKPERFFVKILVMPTEKDKKVVRACKDYDNVEIIYGDLTNYIDVEQGVKGADYVLHVGGMVSPVADYMPEKTMEVNVGGVKNIIKAIKAQPEPDNTRLVYIGTVAQTGDRRMPLHWGRTGDPIKVSKFDYYAVSKCRAELAVIESGLKHWVSLRQTGMLHPDLFKTSDPIMFHVPINEVLEWSSDVDSGRLLVNLCSSDPDEHFWRHIYNIGGGEDYRVTNWEFLKISFAVMGIKDFTKYTDSRWFCTRNFHGQWFSDSDKLEDLFHFRSASLREYVEQCKKQAPWYTSLVKIMPAKLVKTFYFERLAYKELGPMHWIKTNNQERIKAAFGSKEKWQKLSEWENFELQKPSKKPITLNHGYDESKPAHELNINDMRQAAEFRGGKCLSPSMEKGDLTTPLEWENCLKKRFKLSPRAVLLGGYFCPQNMPEPWEYEQETAHNKFLAQVCQP</sequence>
<accession>A0A2U0U778</accession>
<dbReference type="GO" id="GO:0008743">
    <property type="term" value="F:L-threonine 3-dehydrogenase activity"/>
    <property type="evidence" value="ECO:0007669"/>
    <property type="project" value="TreeGrafter"/>
</dbReference>
<dbReference type="PANTHER" id="PTHR42687">
    <property type="entry name" value="L-THREONINE 3-DEHYDROGENASE"/>
    <property type="match status" value="1"/>
</dbReference>
<dbReference type="InterPro" id="IPR036291">
    <property type="entry name" value="NAD(P)-bd_dom_sf"/>
</dbReference>
<dbReference type="Pfam" id="PF01370">
    <property type="entry name" value="Epimerase"/>
    <property type="match status" value="1"/>
</dbReference>
<dbReference type="SUPFAM" id="SSF51735">
    <property type="entry name" value="NAD(P)-binding Rossmann-fold domains"/>
    <property type="match status" value="1"/>
</dbReference>
<dbReference type="Proteomes" id="UP000245870">
    <property type="component" value="Unassembled WGS sequence"/>
</dbReference>
<name>A0A2U0U778_9BACT</name>
<keyword evidence="4" id="KW-1185">Reference proteome</keyword>
<protein>
    <submittedName>
        <fullName evidence="3">Nucleoside-diphosphate-sugar epimerase</fullName>
    </submittedName>
</protein>
<comment type="similarity">
    <text evidence="1">Belongs to the NAD(P)-dependent epimerase/dehydratase family.</text>
</comment>
<organism evidence="3 4">
    <name type="scientific">Hallella colorans</name>
    <dbReference type="NCBI Taxonomy" id="1703337"/>
    <lineage>
        <taxon>Bacteria</taxon>
        <taxon>Pseudomonadati</taxon>
        <taxon>Bacteroidota</taxon>
        <taxon>Bacteroidia</taxon>
        <taxon>Bacteroidales</taxon>
        <taxon>Prevotellaceae</taxon>
        <taxon>Hallella</taxon>
    </lineage>
</organism>
<dbReference type="GO" id="GO:0006567">
    <property type="term" value="P:L-threonine catabolic process"/>
    <property type="evidence" value="ECO:0007669"/>
    <property type="project" value="TreeGrafter"/>
</dbReference>
<feature type="domain" description="NAD-dependent epimerase/dehydratase" evidence="2">
    <location>
        <begin position="5"/>
        <end position="168"/>
    </location>
</feature>
<evidence type="ECO:0000313" key="4">
    <source>
        <dbReference type="Proteomes" id="UP000245870"/>
    </source>
</evidence>
<reference evidence="3 4" key="1">
    <citation type="submission" date="2018-05" db="EMBL/GenBank/DDBJ databases">
        <title>Genomic Encyclopedia of Type Strains, Phase IV (KMG-IV): sequencing the most valuable type-strain genomes for metagenomic binning, comparative biology and taxonomic classification.</title>
        <authorList>
            <person name="Goeker M."/>
        </authorList>
    </citation>
    <scope>NUCLEOTIDE SEQUENCE [LARGE SCALE GENOMIC DNA]</scope>
    <source>
        <strain evidence="3 4">DSM 100333</strain>
    </source>
</reference>
<dbReference type="Gene3D" id="3.40.50.720">
    <property type="entry name" value="NAD(P)-binding Rossmann-like Domain"/>
    <property type="match status" value="1"/>
</dbReference>
<dbReference type="PANTHER" id="PTHR42687:SF1">
    <property type="entry name" value="L-THREONINE 3-DEHYDROGENASE, MITOCHONDRIAL"/>
    <property type="match status" value="1"/>
</dbReference>
<dbReference type="AlphaFoldDB" id="A0A2U0U778"/>